<dbReference type="AlphaFoldDB" id="A0A250WWI7"/>
<evidence type="ECO:0000259" key="12">
    <source>
        <dbReference type="PROSITE" id="PS50011"/>
    </source>
</evidence>
<dbReference type="GO" id="GO:0005524">
    <property type="term" value="F:ATP binding"/>
    <property type="evidence" value="ECO:0007669"/>
    <property type="project" value="UniProtKB-UniRule"/>
</dbReference>
<evidence type="ECO:0000256" key="1">
    <source>
        <dbReference type="ARBA" id="ARBA00010886"/>
    </source>
</evidence>
<dbReference type="GO" id="GO:0004674">
    <property type="term" value="F:protein serine/threonine kinase activity"/>
    <property type="evidence" value="ECO:0007669"/>
    <property type="project" value="UniProtKB-KW"/>
</dbReference>
<evidence type="ECO:0000256" key="8">
    <source>
        <dbReference type="ARBA" id="ARBA00047899"/>
    </source>
</evidence>
<dbReference type="PROSITE" id="PS50011">
    <property type="entry name" value="PROTEIN_KINASE_DOM"/>
    <property type="match status" value="1"/>
</dbReference>
<keyword evidence="6" id="KW-0418">Kinase</keyword>
<dbReference type="InterPro" id="IPR017441">
    <property type="entry name" value="Protein_kinase_ATP_BS"/>
</dbReference>
<reference evidence="13 14" key="1">
    <citation type="submission" date="2017-08" db="EMBL/GenBank/DDBJ databases">
        <title>Acidophilic green algal genome provides insights into adaptation to an acidic environment.</title>
        <authorList>
            <person name="Hirooka S."/>
            <person name="Hirose Y."/>
            <person name="Kanesaki Y."/>
            <person name="Higuchi S."/>
            <person name="Fujiwara T."/>
            <person name="Onuma R."/>
            <person name="Era A."/>
            <person name="Ohbayashi R."/>
            <person name="Uzuka A."/>
            <person name="Nozaki H."/>
            <person name="Yoshikawa H."/>
            <person name="Miyagishima S.Y."/>
        </authorList>
    </citation>
    <scope>NUCLEOTIDE SEQUENCE [LARGE SCALE GENOMIC DNA]</scope>
    <source>
        <strain evidence="13 14">NIES-2499</strain>
    </source>
</reference>
<comment type="similarity">
    <text evidence="1">Belongs to the protein kinase superfamily. NEK Ser/Thr protein kinase family. NIMA subfamily.</text>
</comment>
<keyword evidence="5 10" id="KW-0547">Nucleotide-binding</keyword>
<evidence type="ECO:0000256" key="4">
    <source>
        <dbReference type="ARBA" id="ARBA00022679"/>
    </source>
</evidence>
<dbReference type="EMBL" id="BEGY01000010">
    <property type="protein sequence ID" value="GAX75126.1"/>
    <property type="molecule type" value="Genomic_DNA"/>
</dbReference>
<dbReference type="SMART" id="SM00220">
    <property type="entry name" value="S_TKc"/>
    <property type="match status" value="1"/>
</dbReference>
<keyword evidence="7 10" id="KW-0067">ATP-binding</keyword>
<proteinExistence type="inferred from homology"/>
<gene>
    <name evidence="13" type="ORF">CEUSTIGMA_g2570.t1</name>
</gene>
<evidence type="ECO:0000313" key="13">
    <source>
        <dbReference type="EMBL" id="GAX75126.1"/>
    </source>
</evidence>
<dbReference type="FunFam" id="3.30.200.20:FF:000097">
    <property type="entry name" value="Probable serine/threonine-protein kinase nek1"/>
    <property type="match status" value="1"/>
</dbReference>
<dbReference type="OrthoDB" id="248923at2759"/>
<dbReference type="Gene3D" id="3.30.200.20">
    <property type="entry name" value="Phosphorylase Kinase, domain 1"/>
    <property type="match status" value="1"/>
</dbReference>
<evidence type="ECO:0000256" key="3">
    <source>
        <dbReference type="ARBA" id="ARBA00022527"/>
    </source>
</evidence>
<dbReference type="Pfam" id="PF00069">
    <property type="entry name" value="Pkinase"/>
    <property type="match status" value="1"/>
</dbReference>
<name>A0A250WWI7_9CHLO</name>
<dbReference type="STRING" id="1157962.A0A250WWI7"/>
<dbReference type="PANTHER" id="PTHR44899:SF6">
    <property type="entry name" value="SERINE_THREONINE PROTEIN KINASE"/>
    <property type="match status" value="1"/>
</dbReference>
<dbReference type="EC" id="2.7.11.1" evidence="2"/>
<feature type="binding site" evidence="10">
    <location>
        <position position="43"/>
    </location>
    <ligand>
        <name>ATP</name>
        <dbReference type="ChEBI" id="CHEBI:30616"/>
    </ligand>
</feature>
<dbReference type="Gene3D" id="1.10.510.10">
    <property type="entry name" value="Transferase(Phosphotransferase) domain 1"/>
    <property type="match status" value="1"/>
</dbReference>
<keyword evidence="14" id="KW-1185">Reference proteome</keyword>
<evidence type="ECO:0000256" key="2">
    <source>
        <dbReference type="ARBA" id="ARBA00012513"/>
    </source>
</evidence>
<dbReference type="InterPro" id="IPR008271">
    <property type="entry name" value="Ser/Thr_kinase_AS"/>
</dbReference>
<organism evidence="13 14">
    <name type="scientific">Chlamydomonas eustigma</name>
    <dbReference type="NCBI Taxonomy" id="1157962"/>
    <lineage>
        <taxon>Eukaryota</taxon>
        <taxon>Viridiplantae</taxon>
        <taxon>Chlorophyta</taxon>
        <taxon>core chlorophytes</taxon>
        <taxon>Chlorophyceae</taxon>
        <taxon>CS clade</taxon>
        <taxon>Chlamydomonadales</taxon>
        <taxon>Chlamydomonadaceae</taxon>
        <taxon>Chlamydomonas</taxon>
    </lineage>
</organism>
<evidence type="ECO:0000313" key="14">
    <source>
        <dbReference type="Proteomes" id="UP000232323"/>
    </source>
</evidence>
<comment type="caution">
    <text evidence="13">The sequence shown here is derived from an EMBL/GenBank/DDBJ whole genome shotgun (WGS) entry which is preliminary data.</text>
</comment>
<comment type="catalytic activity">
    <reaction evidence="9">
        <text>L-seryl-[protein] + ATP = O-phospho-L-seryl-[protein] + ADP + H(+)</text>
        <dbReference type="Rhea" id="RHEA:17989"/>
        <dbReference type="Rhea" id="RHEA-COMP:9863"/>
        <dbReference type="Rhea" id="RHEA-COMP:11604"/>
        <dbReference type="ChEBI" id="CHEBI:15378"/>
        <dbReference type="ChEBI" id="CHEBI:29999"/>
        <dbReference type="ChEBI" id="CHEBI:30616"/>
        <dbReference type="ChEBI" id="CHEBI:83421"/>
        <dbReference type="ChEBI" id="CHEBI:456216"/>
        <dbReference type="EC" id="2.7.11.1"/>
    </reaction>
</comment>
<evidence type="ECO:0000256" key="7">
    <source>
        <dbReference type="ARBA" id="ARBA00022840"/>
    </source>
</evidence>
<dbReference type="PROSITE" id="PS00108">
    <property type="entry name" value="PROTEIN_KINASE_ST"/>
    <property type="match status" value="1"/>
</dbReference>
<evidence type="ECO:0000256" key="11">
    <source>
        <dbReference type="RuleBase" id="RU000304"/>
    </source>
</evidence>
<evidence type="ECO:0000256" key="10">
    <source>
        <dbReference type="PROSITE-ProRule" id="PRU10141"/>
    </source>
</evidence>
<evidence type="ECO:0000256" key="6">
    <source>
        <dbReference type="ARBA" id="ARBA00022777"/>
    </source>
</evidence>
<keyword evidence="3 11" id="KW-0723">Serine/threonine-protein kinase</keyword>
<protein>
    <recommendedName>
        <fullName evidence="2">non-specific serine/threonine protein kinase</fullName>
        <ecNumber evidence="2">2.7.11.1</ecNumber>
    </recommendedName>
</protein>
<evidence type="ECO:0000256" key="9">
    <source>
        <dbReference type="ARBA" id="ARBA00048679"/>
    </source>
</evidence>
<dbReference type="InterPro" id="IPR000719">
    <property type="entry name" value="Prot_kinase_dom"/>
</dbReference>
<dbReference type="PROSITE" id="PS00107">
    <property type="entry name" value="PROTEIN_KINASE_ATP"/>
    <property type="match status" value="1"/>
</dbReference>
<comment type="catalytic activity">
    <reaction evidence="8">
        <text>L-threonyl-[protein] + ATP = O-phospho-L-threonyl-[protein] + ADP + H(+)</text>
        <dbReference type="Rhea" id="RHEA:46608"/>
        <dbReference type="Rhea" id="RHEA-COMP:11060"/>
        <dbReference type="Rhea" id="RHEA-COMP:11605"/>
        <dbReference type="ChEBI" id="CHEBI:15378"/>
        <dbReference type="ChEBI" id="CHEBI:30013"/>
        <dbReference type="ChEBI" id="CHEBI:30616"/>
        <dbReference type="ChEBI" id="CHEBI:61977"/>
        <dbReference type="ChEBI" id="CHEBI:456216"/>
        <dbReference type="EC" id="2.7.11.1"/>
    </reaction>
</comment>
<sequence>MAPADGPLPRVQNFKVHKLLGKGSYGKVYKVQRESDDKYYALKETDLGALNHLERMDAVNEVRLLVSMNHPSVIRYHEAFLNGNKLCVVMEYAPFGDLRYYISKGQRLNAPFPEEAIWRIFLQLCKGLQALHAAHIIHRDIKPANIFLCQNDLLKIGDLGVAKALNKMDFAKTQIGTPVYMAPEVWSGKLYSYSSDLWSLGCVLYEMMMFKVPIEGRSMQELKVRVSAGRYTPIPAGKYSPELVAFCHSLLSLDPKRRPSPESILSSTGASKWLKVLPTPSPSQRWSENGGPSSVTPVLGNHKMINTIVVPRDIRQLPKPKVAIPAAYKGYYPPAGLLSRNAPAGLPQLQAGVQVRRQNSVEQLAPGLRPGPRRVSCS</sequence>
<dbReference type="CDD" id="cd08530">
    <property type="entry name" value="STKc_CNK2-like"/>
    <property type="match status" value="1"/>
</dbReference>
<dbReference type="PANTHER" id="PTHR44899">
    <property type="entry name" value="CAMK FAMILY PROTEIN KINASE"/>
    <property type="match status" value="1"/>
</dbReference>
<dbReference type="InterPro" id="IPR051131">
    <property type="entry name" value="NEK_Ser/Thr_kinase_NIMA"/>
</dbReference>
<dbReference type="SUPFAM" id="SSF56112">
    <property type="entry name" value="Protein kinase-like (PK-like)"/>
    <property type="match status" value="1"/>
</dbReference>
<dbReference type="Proteomes" id="UP000232323">
    <property type="component" value="Unassembled WGS sequence"/>
</dbReference>
<keyword evidence="4" id="KW-0808">Transferase</keyword>
<accession>A0A250WWI7</accession>
<dbReference type="InterPro" id="IPR011009">
    <property type="entry name" value="Kinase-like_dom_sf"/>
</dbReference>
<feature type="domain" description="Protein kinase" evidence="12">
    <location>
        <begin position="14"/>
        <end position="274"/>
    </location>
</feature>
<evidence type="ECO:0000256" key="5">
    <source>
        <dbReference type="ARBA" id="ARBA00022741"/>
    </source>
</evidence>